<keyword evidence="34" id="KW-1185">Reference proteome</keyword>
<evidence type="ECO:0000256" key="2">
    <source>
        <dbReference type="ARBA" id="ARBA00001946"/>
    </source>
</evidence>
<feature type="compositionally biased region" description="Low complexity" evidence="31">
    <location>
        <begin position="46"/>
        <end position="58"/>
    </location>
</feature>
<evidence type="ECO:0000256" key="22">
    <source>
        <dbReference type="ARBA" id="ARBA00048360"/>
    </source>
</evidence>
<evidence type="ECO:0000256" key="25">
    <source>
        <dbReference type="ARBA" id="ARBA00048667"/>
    </source>
</evidence>
<dbReference type="GeneTree" id="ENSGT00420000029858"/>
<keyword evidence="5" id="KW-0378">Hydrolase</keyword>
<dbReference type="InterPro" id="IPR000086">
    <property type="entry name" value="NUDIX_hydrolase_dom"/>
</dbReference>
<comment type="catalytic activity">
    <reaction evidence="22">
        <text>(9Z,12Z,15Z)-octadecatrienoyl-CoA + H2O = S-(9Z,12Z,15Z-octadecatrienoyl)-4'-phosphopantetheine + adenosine 3',5'-bisphosphate + 2 H(+)</text>
        <dbReference type="Rhea" id="RHEA:67532"/>
        <dbReference type="ChEBI" id="CHEBI:15377"/>
        <dbReference type="ChEBI" id="CHEBI:15378"/>
        <dbReference type="ChEBI" id="CHEBI:58343"/>
        <dbReference type="ChEBI" id="CHEBI:74034"/>
        <dbReference type="ChEBI" id="CHEBI:172386"/>
    </reaction>
    <physiologicalReaction direction="left-to-right" evidence="22">
        <dbReference type="Rhea" id="RHEA:67533"/>
    </physiologicalReaction>
</comment>
<evidence type="ECO:0000256" key="30">
    <source>
        <dbReference type="ARBA" id="ARBA00049403"/>
    </source>
</evidence>
<dbReference type="Ensembl" id="ENSMFAT00000004775.2">
    <property type="protein sequence ID" value="ENSMFAP00000030569.2"/>
    <property type="gene ID" value="ENSMFAG00000042477.2"/>
</dbReference>
<dbReference type="GO" id="GO:0005739">
    <property type="term" value="C:mitochondrion"/>
    <property type="evidence" value="ECO:0007669"/>
    <property type="project" value="TreeGrafter"/>
</dbReference>
<dbReference type="VEuPathDB" id="HostDB:ENSMFAG00000042477"/>
<dbReference type="InterPro" id="IPR039121">
    <property type="entry name" value="NUDT19"/>
</dbReference>
<dbReference type="EC" id="3.6.1.77" evidence="11"/>
<protein>
    <recommendedName>
        <fullName evidence="8">Acyl-coenzyme A diphosphatase NUDT19</fullName>
        <ecNumber evidence="11">3.6.1.77</ecNumber>
    </recommendedName>
    <alternativeName>
        <fullName evidence="9">Nucleoside diphosphate-linked moiety X motif 19</fullName>
    </alternativeName>
</protein>
<evidence type="ECO:0000256" key="20">
    <source>
        <dbReference type="ARBA" id="ARBA00047708"/>
    </source>
</evidence>
<evidence type="ECO:0000256" key="16">
    <source>
        <dbReference type="ARBA" id="ARBA00047466"/>
    </source>
</evidence>
<evidence type="ECO:0000256" key="7">
    <source>
        <dbReference type="ARBA" id="ARBA00023211"/>
    </source>
</evidence>
<evidence type="ECO:0000256" key="5">
    <source>
        <dbReference type="ARBA" id="ARBA00022801"/>
    </source>
</evidence>
<evidence type="ECO:0000256" key="14">
    <source>
        <dbReference type="ARBA" id="ARBA00047369"/>
    </source>
</evidence>
<dbReference type="PANTHER" id="PTHR12318:SF0">
    <property type="entry name" value="ACYL-COENZYME A DIPHOSPHATASE NUDT19"/>
    <property type="match status" value="1"/>
</dbReference>
<dbReference type="GO" id="GO:0046872">
    <property type="term" value="F:metal ion binding"/>
    <property type="evidence" value="ECO:0007669"/>
    <property type="project" value="UniProtKB-KW"/>
</dbReference>
<comment type="catalytic activity">
    <reaction evidence="20">
        <text>(9Z,12Z)-octadecadienoyl-CoA + H2O = S-(9Z,12Z-octadecadienoyl)-4'-phosphopantetheine + adenosine 3',5'-bisphosphate + 2 H(+)</text>
        <dbReference type="Rhea" id="RHEA:67536"/>
        <dbReference type="ChEBI" id="CHEBI:15377"/>
        <dbReference type="ChEBI" id="CHEBI:15378"/>
        <dbReference type="ChEBI" id="CHEBI:57383"/>
        <dbReference type="ChEBI" id="CHEBI:58343"/>
        <dbReference type="ChEBI" id="CHEBI:172387"/>
    </reaction>
    <physiologicalReaction direction="left-to-right" evidence="20">
        <dbReference type="Rhea" id="RHEA:67537"/>
    </physiologicalReaction>
</comment>
<comment type="catalytic activity">
    <reaction evidence="15">
        <text>tetradecanoyl-CoA + H2O = tetradecanoyl-4'-phosphopantetheine + adenosine 3',5'-bisphosphate + 2 H(+)</text>
        <dbReference type="Rhea" id="RHEA:50028"/>
        <dbReference type="ChEBI" id="CHEBI:15377"/>
        <dbReference type="ChEBI" id="CHEBI:15378"/>
        <dbReference type="ChEBI" id="CHEBI:57385"/>
        <dbReference type="ChEBI" id="CHEBI:58343"/>
        <dbReference type="ChEBI" id="CHEBI:132017"/>
    </reaction>
    <physiologicalReaction direction="left-to-right" evidence="15">
        <dbReference type="Rhea" id="RHEA:50029"/>
    </physiologicalReaction>
</comment>
<evidence type="ECO:0000256" key="17">
    <source>
        <dbReference type="ARBA" id="ARBA00047511"/>
    </source>
</evidence>
<comment type="catalytic activity">
    <reaction evidence="10">
        <text>CoA + H2O = (R)-4'-phosphopantetheine + adenosine 3',5'-bisphosphate + 2 H(+)</text>
        <dbReference type="Rhea" id="RHEA:64988"/>
        <dbReference type="ChEBI" id="CHEBI:15377"/>
        <dbReference type="ChEBI" id="CHEBI:15378"/>
        <dbReference type="ChEBI" id="CHEBI:57287"/>
        <dbReference type="ChEBI" id="CHEBI:58343"/>
        <dbReference type="ChEBI" id="CHEBI:61723"/>
        <dbReference type="EC" id="3.6.1.77"/>
    </reaction>
    <physiologicalReaction direction="left-to-right" evidence="10">
        <dbReference type="Rhea" id="RHEA:64989"/>
    </physiologicalReaction>
</comment>
<organism evidence="33 34">
    <name type="scientific">Macaca fascicularis</name>
    <name type="common">Crab-eating macaque</name>
    <name type="synonym">Cynomolgus monkey</name>
    <dbReference type="NCBI Taxonomy" id="9541"/>
    <lineage>
        <taxon>Eukaryota</taxon>
        <taxon>Metazoa</taxon>
        <taxon>Chordata</taxon>
        <taxon>Craniata</taxon>
        <taxon>Vertebrata</taxon>
        <taxon>Euteleostomi</taxon>
        <taxon>Mammalia</taxon>
        <taxon>Eutheria</taxon>
        <taxon>Euarchontoglires</taxon>
        <taxon>Primates</taxon>
        <taxon>Haplorrhini</taxon>
        <taxon>Catarrhini</taxon>
        <taxon>Cercopithecidae</taxon>
        <taxon>Cercopithecinae</taxon>
        <taxon>Macaca</taxon>
    </lineage>
</organism>
<feature type="region of interest" description="Disordered" evidence="31">
    <location>
        <begin position="36"/>
        <end position="129"/>
    </location>
</feature>
<dbReference type="AlphaFoldDB" id="A0A2K5W0G6"/>
<evidence type="ECO:0000313" key="34">
    <source>
        <dbReference type="Proteomes" id="UP000233100"/>
    </source>
</evidence>
<dbReference type="STRING" id="9541.ENSMFAP00000030569"/>
<gene>
    <name evidence="33" type="primary">NUDT19</name>
</gene>
<reference evidence="33 34" key="1">
    <citation type="submission" date="2013-03" db="EMBL/GenBank/DDBJ databases">
        <authorList>
            <person name="Warren W."/>
            <person name="Wilson R.K."/>
        </authorList>
    </citation>
    <scope>NUCLEOTIDE SEQUENCE</scope>
</reference>
<dbReference type="CDD" id="cd18870">
    <property type="entry name" value="NUDIX_AcylCoAdiphos_Nudt19"/>
    <property type="match status" value="1"/>
</dbReference>
<evidence type="ECO:0000256" key="9">
    <source>
        <dbReference type="ARBA" id="ARBA00031193"/>
    </source>
</evidence>
<comment type="catalytic activity">
    <reaction evidence="13">
        <text>octanoyl-CoA + H2O = S-octanoyl-4'-phosphopantetheine + adenosine 3',5'-bisphosphate + 2 H(+)</text>
        <dbReference type="Rhea" id="RHEA:50016"/>
        <dbReference type="ChEBI" id="CHEBI:15377"/>
        <dbReference type="ChEBI" id="CHEBI:15378"/>
        <dbReference type="ChEBI" id="CHEBI:57386"/>
        <dbReference type="ChEBI" id="CHEBI:58343"/>
        <dbReference type="ChEBI" id="CHEBI:132013"/>
    </reaction>
    <physiologicalReaction direction="left-to-right" evidence="13">
        <dbReference type="Rhea" id="RHEA:50017"/>
    </physiologicalReaction>
</comment>
<evidence type="ECO:0000256" key="3">
    <source>
        <dbReference type="ARBA" id="ARBA00005582"/>
    </source>
</evidence>
<dbReference type="Bgee" id="ENSMFAG00000042477">
    <property type="expression patterns" value="Expressed in heart and 12 other cell types or tissues"/>
</dbReference>
<keyword evidence="6" id="KW-0460">Magnesium</keyword>
<comment type="similarity">
    <text evidence="3">Belongs to the Nudix hydrolase family.</text>
</comment>
<name>A0A2K5W0G6_MACFA</name>
<evidence type="ECO:0000256" key="12">
    <source>
        <dbReference type="ARBA" id="ARBA00045809"/>
    </source>
</evidence>
<comment type="catalytic activity">
    <reaction evidence="18">
        <text>4,8-dimethylnonanoyl-CoA + H2O = S-(4,8-dimethylnonanoyl)-4'-phosphopantetheine + adenosine 3',5'-bisphosphate + 2 H(+)</text>
        <dbReference type="Rhea" id="RHEA:67524"/>
        <dbReference type="ChEBI" id="CHEBI:15377"/>
        <dbReference type="ChEBI" id="CHEBI:15378"/>
        <dbReference type="ChEBI" id="CHEBI:58343"/>
        <dbReference type="ChEBI" id="CHEBI:77061"/>
        <dbReference type="ChEBI" id="CHEBI:172385"/>
    </reaction>
    <physiologicalReaction direction="left-to-right" evidence="18">
        <dbReference type="Rhea" id="RHEA:67525"/>
    </physiologicalReaction>
</comment>
<keyword evidence="7" id="KW-0464">Manganese</keyword>
<evidence type="ECO:0000256" key="18">
    <source>
        <dbReference type="ARBA" id="ARBA00047584"/>
    </source>
</evidence>
<comment type="catalytic activity">
    <reaction evidence="23">
        <text>(9Z)-tetradecenoyl-CoA + H2O = S-(9Z-tetradecenoyl)-4'-phosphopantetheine + adenosine 3',5'-bisphosphate + 2 H(+)</text>
        <dbReference type="Rhea" id="RHEA:67544"/>
        <dbReference type="ChEBI" id="CHEBI:15377"/>
        <dbReference type="ChEBI" id="CHEBI:15378"/>
        <dbReference type="ChEBI" id="CHEBI:58343"/>
        <dbReference type="ChEBI" id="CHEBI:65060"/>
        <dbReference type="ChEBI" id="CHEBI:172389"/>
    </reaction>
    <physiologicalReaction direction="left-to-right" evidence="23">
        <dbReference type="Rhea" id="RHEA:67545"/>
    </physiologicalReaction>
</comment>
<accession>A0A2K5W0G6</accession>
<evidence type="ECO:0000256" key="6">
    <source>
        <dbReference type="ARBA" id="ARBA00022842"/>
    </source>
</evidence>
<evidence type="ECO:0000256" key="26">
    <source>
        <dbReference type="ARBA" id="ARBA00048828"/>
    </source>
</evidence>
<evidence type="ECO:0000256" key="24">
    <source>
        <dbReference type="ARBA" id="ARBA00048624"/>
    </source>
</evidence>
<dbReference type="InterPro" id="IPR015797">
    <property type="entry name" value="NUDIX_hydrolase-like_dom_sf"/>
</dbReference>
<evidence type="ECO:0000256" key="21">
    <source>
        <dbReference type="ARBA" id="ARBA00047757"/>
    </source>
</evidence>
<comment type="cofactor">
    <cofactor evidence="1">
        <name>Mn(2+)</name>
        <dbReference type="ChEBI" id="CHEBI:29035"/>
    </cofactor>
</comment>
<reference evidence="33" key="3">
    <citation type="submission" date="2025-09" db="UniProtKB">
        <authorList>
            <consortium name="Ensembl"/>
        </authorList>
    </citation>
    <scope>IDENTIFICATION</scope>
</reference>
<reference evidence="33" key="2">
    <citation type="submission" date="2025-08" db="UniProtKB">
        <authorList>
            <consortium name="Ensembl"/>
        </authorList>
    </citation>
    <scope>IDENTIFICATION</scope>
</reference>
<comment type="catalytic activity">
    <reaction evidence="16">
        <text>hexanoyl-CoA + H2O = hexanoyl-4'-phosphopantetheine + adenosine 3',5'-bisphosphate + 2 H(+)</text>
        <dbReference type="Rhea" id="RHEA:49980"/>
        <dbReference type="ChEBI" id="CHEBI:15377"/>
        <dbReference type="ChEBI" id="CHEBI:15378"/>
        <dbReference type="ChEBI" id="CHEBI:58343"/>
        <dbReference type="ChEBI" id="CHEBI:62620"/>
        <dbReference type="ChEBI" id="CHEBI:132012"/>
    </reaction>
    <physiologicalReaction direction="left-to-right" evidence="16">
        <dbReference type="Rhea" id="RHEA:49981"/>
    </physiologicalReaction>
</comment>
<dbReference type="GO" id="GO:0010945">
    <property type="term" value="F:coenzyme A diphosphatase activity"/>
    <property type="evidence" value="ECO:0007669"/>
    <property type="project" value="UniProtKB-EC"/>
</dbReference>
<feature type="compositionally biased region" description="Low complexity" evidence="31">
    <location>
        <begin position="94"/>
        <end position="107"/>
    </location>
</feature>
<comment type="catalytic activity">
    <reaction evidence="19">
        <text>propanoyl-CoA + H2O = propanoyl-4'-phosphopantetheine + adenosine 3',5'-bisphosphate + 2 H(+)</text>
        <dbReference type="Rhea" id="RHEA:67464"/>
        <dbReference type="ChEBI" id="CHEBI:15377"/>
        <dbReference type="ChEBI" id="CHEBI:15378"/>
        <dbReference type="ChEBI" id="CHEBI:57392"/>
        <dbReference type="ChEBI" id="CHEBI:58343"/>
        <dbReference type="ChEBI" id="CHEBI:172362"/>
    </reaction>
    <physiologicalReaction direction="left-to-right" evidence="19">
        <dbReference type="Rhea" id="RHEA:67465"/>
    </physiologicalReaction>
</comment>
<comment type="function">
    <text evidence="12">Fatty acyl-coenzyme A (CoA) diphosphatase that hydrolyzes fatty acyl-CoA to yield acyl-4'-phosphopantetheine and adenosine 3',5'-bisphosphate. Mediates the hydrolysis of a wide range of CoA esters, including choloyl-CoA and branched-chain fatty-acyl-CoA esters and at low substrate concentrations medium and long-chain fatty-acyl-CoA esters are the primary substrates. Highest activity seen with medium-chain acyl-CoA esters and higher rates of activity seen with the unsaturated acyl-CoA esters compared with the saturated esters. Exhibits decapping activity towards dpCoA-capped RNAs in vitro.</text>
</comment>
<evidence type="ECO:0000256" key="31">
    <source>
        <dbReference type="SAM" id="MobiDB-lite"/>
    </source>
</evidence>
<evidence type="ECO:0000256" key="19">
    <source>
        <dbReference type="ARBA" id="ARBA00047666"/>
    </source>
</evidence>
<comment type="catalytic activity">
    <reaction evidence="26">
        <text>hexadecanoyl-CoA + H2O = S-hexadecanoyl-4'-phosphopantetheine + adenosine 3',5'-bisphosphate + 2 H(+)</text>
        <dbReference type="Rhea" id="RHEA:50032"/>
        <dbReference type="ChEBI" id="CHEBI:15377"/>
        <dbReference type="ChEBI" id="CHEBI:15378"/>
        <dbReference type="ChEBI" id="CHEBI:57379"/>
        <dbReference type="ChEBI" id="CHEBI:58343"/>
        <dbReference type="ChEBI" id="CHEBI:132018"/>
    </reaction>
    <physiologicalReaction direction="left-to-right" evidence="26">
        <dbReference type="Rhea" id="RHEA:50033"/>
    </physiologicalReaction>
</comment>
<evidence type="ECO:0000313" key="33">
    <source>
        <dbReference type="Ensembl" id="ENSMFAP00000030569.2"/>
    </source>
</evidence>
<evidence type="ECO:0000256" key="1">
    <source>
        <dbReference type="ARBA" id="ARBA00001936"/>
    </source>
</evidence>
<dbReference type="SUPFAM" id="SSF55811">
    <property type="entry name" value="Nudix"/>
    <property type="match status" value="1"/>
</dbReference>
<comment type="catalytic activity">
    <reaction evidence="28">
        <text>choloyl-CoA + H2O = S-choloyl-4'-phosphopantetheine + adenosine 3',5'-bisphosphate + 2 H(+)</text>
        <dbReference type="Rhea" id="RHEA:50036"/>
        <dbReference type="ChEBI" id="CHEBI:15377"/>
        <dbReference type="ChEBI" id="CHEBI:15378"/>
        <dbReference type="ChEBI" id="CHEBI:57373"/>
        <dbReference type="ChEBI" id="CHEBI:58343"/>
        <dbReference type="ChEBI" id="CHEBI:132020"/>
    </reaction>
    <physiologicalReaction direction="left-to-right" evidence="28">
        <dbReference type="Rhea" id="RHEA:50037"/>
    </physiologicalReaction>
</comment>
<comment type="catalytic activity">
    <reaction evidence="30">
        <text>(9Z)-hexadecenoyl-CoA + H2O = S-(9Z-hexadecenoyl)-4'-phosphopantetheine + adenosine 3',5'-bisphosphate + 2 H(+)</text>
        <dbReference type="Rhea" id="RHEA:67540"/>
        <dbReference type="ChEBI" id="CHEBI:15377"/>
        <dbReference type="ChEBI" id="CHEBI:15378"/>
        <dbReference type="ChEBI" id="CHEBI:58343"/>
        <dbReference type="ChEBI" id="CHEBI:61540"/>
        <dbReference type="ChEBI" id="CHEBI:172388"/>
    </reaction>
    <physiologicalReaction direction="left-to-right" evidence="30">
        <dbReference type="Rhea" id="RHEA:67541"/>
    </physiologicalReaction>
</comment>
<dbReference type="Proteomes" id="UP000233100">
    <property type="component" value="Chromosome 19"/>
</dbReference>
<evidence type="ECO:0000259" key="32">
    <source>
        <dbReference type="PROSITE" id="PS51462"/>
    </source>
</evidence>
<evidence type="ECO:0000256" key="23">
    <source>
        <dbReference type="ARBA" id="ARBA00048413"/>
    </source>
</evidence>
<proteinExistence type="inferred from homology"/>
<evidence type="ECO:0000256" key="27">
    <source>
        <dbReference type="ARBA" id="ARBA00048882"/>
    </source>
</evidence>
<evidence type="ECO:0000256" key="28">
    <source>
        <dbReference type="ARBA" id="ARBA00048961"/>
    </source>
</evidence>
<evidence type="ECO:0000256" key="4">
    <source>
        <dbReference type="ARBA" id="ARBA00022723"/>
    </source>
</evidence>
<dbReference type="PANTHER" id="PTHR12318">
    <property type="entry name" value="TESTOSTERONE-REGULATED PROTEIN RP2"/>
    <property type="match status" value="1"/>
</dbReference>
<evidence type="ECO:0000256" key="11">
    <source>
        <dbReference type="ARBA" id="ARBA00044967"/>
    </source>
</evidence>
<comment type="catalytic activity">
    <reaction evidence="24">
        <text>succinyl-CoA + H2O = succinyl-4'-phosphopantetheine + adenosine 3',5'-bisphosphate + 2 H(+)</text>
        <dbReference type="Rhea" id="RHEA:67472"/>
        <dbReference type="ChEBI" id="CHEBI:15377"/>
        <dbReference type="ChEBI" id="CHEBI:15378"/>
        <dbReference type="ChEBI" id="CHEBI:57292"/>
        <dbReference type="ChEBI" id="CHEBI:58343"/>
        <dbReference type="ChEBI" id="CHEBI:172364"/>
    </reaction>
    <physiologicalReaction direction="left-to-right" evidence="24">
        <dbReference type="Rhea" id="RHEA:67473"/>
    </physiologicalReaction>
</comment>
<comment type="catalytic activity">
    <reaction evidence="25">
        <text>a 5'-end CoA-ribonucleoside in mRNA + H2O = a 5'-end phospho-adenosine-phospho-ribonucleoside in mRNA + (R)-4'-phosphopantetheine + 2 H(+)</text>
        <dbReference type="Rhea" id="RHEA:67592"/>
        <dbReference type="Rhea" id="RHEA-COMP:15719"/>
        <dbReference type="Rhea" id="RHEA-COMP:17276"/>
        <dbReference type="ChEBI" id="CHEBI:15377"/>
        <dbReference type="ChEBI" id="CHEBI:15378"/>
        <dbReference type="ChEBI" id="CHEBI:61723"/>
        <dbReference type="ChEBI" id="CHEBI:144051"/>
        <dbReference type="ChEBI" id="CHEBI:172371"/>
    </reaction>
    <physiologicalReaction direction="left-to-right" evidence="25">
        <dbReference type="Rhea" id="RHEA:67593"/>
    </physiologicalReaction>
</comment>
<comment type="catalytic activity">
    <reaction evidence="17">
        <text>(6Z)-octenoyl-CoA + H2O = S-(6Z-octenoyl)-4'-phosphopantetheine + adenosine 3',5'-bisphosphate + 2 H(+)</text>
        <dbReference type="Rhea" id="RHEA:67528"/>
        <dbReference type="ChEBI" id="CHEBI:15377"/>
        <dbReference type="ChEBI" id="CHEBI:15378"/>
        <dbReference type="ChEBI" id="CHEBI:58343"/>
        <dbReference type="ChEBI" id="CHEBI:172383"/>
        <dbReference type="ChEBI" id="CHEBI:172384"/>
    </reaction>
    <physiologicalReaction direction="left-to-right" evidence="17">
        <dbReference type="Rhea" id="RHEA:67529"/>
    </physiologicalReaction>
</comment>
<comment type="catalytic activity">
    <reaction evidence="14">
        <text>malonyl-CoA + H2O = malonyl-4'-phosphopantetheine + adenosine 3',5'-bisphosphate + 2 H(+)</text>
        <dbReference type="Rhea" id="RHEA:67468"/>
        <dbReference type="ChEBI" id="CHEBI:15377"/>
        <dbReference type="ChEBI" id="CHEBI:15378"/>
        <dbReference type="ChEBI" id="CHEBI:57384"/>
        <dbReference type="ChEBI" id="CHEBI:58343"/>
        <dbReference type="ChEBI" id="CHEBI:172363"/>
    </reaction>
    <physiologicalReaction direction="left-to-right" evidence="14">
        <dbReference type="Rhea" id="RHEA:67469"/>
    </physiologicalReaction>
</comment>
<dbReference type="PROSITE" id="PS51462">
    <property type="entry name" value="NUDIX"/>
    <property type="match status" value="1"/>
</dbReference>
<comment type="cofactor">
    <cofactor evidence="2">
        <name>Mg(2+)</name>
        <dbReference type="ChEBI" id="CHEBI:18420"/>
    </cofactor>
</comment>
<evidence type="ECO:0000256" key="29">
    <source>
        <dbReference type="ARBA" id="ARBA00049284"/>
    </source>
</evidence>
<dbReference type="Gene3D" id="3.90.79.10">
    <property type="entry name" value="Nucleoside Triphosphate Pyrophosphohydrolase"/>
    <property type="match status" value="1"/>
</dbReference>
<evidence type="ECO:0000256" key="10">
    <source>
        <dbReference type="ARBA" id="ARBA00044908"/>
    </source>
</evidence>
<comment type="catalytic activity">
    <reaction evidence="21">
        <text>dodecanoyl-CoA + H2O = S-dodecanoyl-4'-phosphopantetheine + adenosine 3',5'-bisphosphate + 2 H(+)</text>
        <dbReference type="Rhea" id="RHEA:50024"/>
        <dbReference type="ChEBI" id="CHEBI:15377"/>
        <dbReference type="ChEBI" id="CHEBI:15378"/>
        <dbReference type="ChEBI" id="CHEBI:57375"/>
        <dbReference type="ChEBI" id="CHEBI:58343"/>
        <dbReference type="ChEBI" id="CHEBI:132015"/>
    </reaction>
    <physiologicalReaction direction="left-to-right" evidence="21">
        <dbReference type="Rhea" id="RHEA:50025"/>
    </physiologicalReaction>
</comment>
<evidence type="ECO:0000256" key="15">
    <source>
        <dbReference type="ARBA" id="ARBA00047403"/>
    </source>
</evidence>
<feature type="domain" description="Nudix hydrolase" evidence="32">
    <location>
        <begin position="106"/>
        <end position="353"/>
    </location>
</feature>
<comment type="catalytic activity">
    <reaction evidence="29">
        <text>butanoyl-CoA + H2O = S-butanoyl-4'-phosphopantetheine + adenosine 3',5'-bisphosphate + 2 H(+)</text>
        <dbReference type="Rhea" id="RHEA:49976"/>
        <dbReference type="ChEBI" id="CHEBI:15377"/>
        <dbReference type="ChEBI" id="CHEBI:15378"/>
        <dbReference type="ChEBI" id="CHEBI:57371"/>
        <dbReference type="ChEBI" id="CHEBI:58343"/>
        <dbReference type="ChEBI" id="CHEBI:132011"/>
    </reaction>
    <physiologicalReaction direction="left-to-right" evidence="29">
        <dbReference type="Rhea" id="RHEA:49977"/>
    </physiologicalReaction>
</comment>
<evidence type="ECO:0000256" key="8">
    <source>
        <dbReference type="ARBA" id="ARBA00026208"/>
    </source>
</evidence>
<comment type="catalytic activity">
    <reaction evidence="27">
        <text>an acyl-CoA + H2O = an acyl-4'-phosphopantetheine + adenosine 3',5'-bisphosphate + 2 H(+)</text>
        <dbReference type="Rhea" id="RHEA:50044"/>
        <dbReference type="ChEBI" id="CHEBI:15377"/>
        <dbReference type="ChEBI" id="CHEBI:15378"/>
        <dbReference type="ChEBI" id="CHEBI:58342"/>
        <dbReference type="ChEBI" id="CHEBI:58343"/>
        <dbReference type="ChEBI" id="CHEBI:132023"/>
    </reaction>
    <physiologicalReaction direction="left-to-right" evidence="27">
        <dbReference type="Rhea" id="RHEA:50045"/>
    </physiologicalReaction>
</comment>
<keyword evidence="4" id="KW-0479">Metal-binding</keyword>
<sequence length="465" mass="51202">MTKRSLAAVTPIVPRECPSWTPLHSRRCLLSCPSHRQAPVQVPTKRPGSPSAGRSPSSPARPPGCWGPCRAGPPAEEPQPRQNRIRVTARHEQLPAAGPQPLAAGGQHRAGGSLDAPGDCHPPSRPPPAEGFRLLLLQRSPHQGFMPGAHVFPGGVLDAADRSADWLGLFAPHHGPPGFGLGPAPFSRAAFPSLPHTGDSNADNTGALPEDVAFRICAVREAFEEAGVLLLRPRSSPPGPAPGPGLALEPPPGLAAWRARVRRDPRHFLRLCAHLDCTPDIWALHNWSAWLTPFSRSATRRFDTAFFLCCLREPPPVYPDLAEVVGYQWSSPSETTESFLSKEIWLAPPQFYEVRRLANFASFSDLHKFCLGRALEGLERWLPIILLTADGMVHLLPGDELYLEDSDFLENLMSTEKKTEEIMKEGKQFHRIVIHNRHLYDIHVTVQSKHKHVYPKNCVVSKSHL</sequence>
<evidence type="ECO:0000256" key="13">
    <source>
        <dbReference type="ARBA" id="ARBA00047289"/>
    </source>
</evidence>